<dbReference type="PROSITE" id="PS52016">
    <property type="entry name" value="TONB_DEPENDENT_REC_3"/>
    <property type="match status" value="1"/>
</dbReference>
<comment type="caution">
    <text evidence="13">The sequence shown here is derived from an EMBL/GenBank/DDBJ whole genome shotgun (WGS) entry which is preliminary data.</text>
</comment>
<feature type="signal peptide" evidence="10">
    <location>
        <begin position="1"/>
        <end position="18"/>
    </location>
</feature>
<reference evidence="13 14" key="1">
    <citation type="submission" date="2019-11" db="EMBL/GenBank/DDBJ databases">
        <authorList>
            <person name="Cheng Q."/>
            <person name="Yang Z."/>
        </authorList>
    </citation>
    <scope>NUCLEOTIDE SEQUENCE [LARGE SCALE GENOMIC DNA]</scope>
    <source>
        <strain evidence="13 14">HX-22-1</strain>
    </source>
</reference>
<evidence type="ECO:0000313" key="14">
    <source>
        <dbReference type="Proteomes" id="UP000462931"/>
    </source>
</evidence>
<dbReference type="Gene3D" id="2.40.170.20">
    <property type="entry name" value="TonB-dependent receptor, beta-barrel domain"/>
    <property type="match status" value="1"/>
</dbReference>
<dbReference type="GO" id="GO:0044718">
    <property type="term" value="P:siderophore transmembrane transport"/>
    <property type="evidence" value="ECO:0007669"/>
    <property type="project" value="TreeGrafter"/>
</dbReference>
<dbReference type="Pfam" id="PF00593">
    <property type="entry name" value="TonB_dep_Rec_b-barrel"/>
    <property type="match status" value="1"/>
</dbReference>
<evidence type="ECO:0000256" key="5">
    <source>
        <dbReference type="ARBA" id="ARBA00023077"/>
    </source>
</evidence>
<keyword evidence="5 9" id="KW-0798">TonB box</keyword>
<keyword evidence="7 8" id="KW-0998">Cell outer membrane</keyword>
<feature type="domain" description="TonB-dependent receptor-like beta-barrel" evidence="11">
    <location>
        <begin position="314"/>
        <end position="745"/>
    </location>
</feature>
<keyword evidence="14" id="KW-1185">Reference proteome</keyword>
<dbReference type="InterPro" id="IPR037066">
    <property type="entry name" value="Plug_dom_sf"/>
</dbReference>
<sequence>MKNLFILSFLIFPAAVFAQKADIYGRVFASGMPVKQAIIKLDKSLNYQITDSLGIFHFKDVTPGEHNISVSLLGYKNYKKSISVKPDENISLEIQLNNDDLGLNEVVVSATRYGVSRKEAPVVVNVIGAKLFNATQSLSLSEGLNYQPGVRLENNCQNCGFTQVRLNGLEGAYSQVLINSRPIFSALSSVYGLDQIPTSMIERVEVVRSGGSALFGSNAIAGTINIITKDPILNSWEIGSNIALIDRKTPDHVINFNGSLAAEDLKSGATFYGMFRNRSPFDANLDGFTEITRMENNTFGGKAFLKPSDRSKITLDFSAINEFRRGGDRLHLAPQFTDITEQLNHQILLGGLTFDQYSKNLKNKYSAYISTQRGKRNSYYGGLGGSYTAIDSTRANNAYGFTDDISVVGGFQFTKNLENTSVFVMGAELQHNQVDDEIAGYNRLINQSLTTLGLYAQYEWKPNDKLTALLGSRYDLTRVNGNYTLQNIFRSSNLNKGVLSPRFTLLYKFNEDWQFRGGYARGFRAPQAFNEDMHISSAAGEQRFVILSENLKTEFSDAFTASLSYACTWGNTQVSFLTEGFYTTLKNQFVTINTGTSLGNGTILEEVSNGEGAYVSGANFELNIVPSAKFNLQAGGTWQKTAYNTPQVIYDNPDDLTNTNVSITEFLRTPRSYGYLNSNYKATQKLSFDMSAVYTGNMTAARIINANGLPQLINTPRFLELNLKNNYQFKLKNIMIDCSLGVQNIFNSFQKDFDTGPTRDSDYVYGPARPRTFYLGFKFRSL</sequence>
<dbReference type="CDD" id="cd01347">
    <property type="entry name" value="ligand_gated_channel"/>
    <property type="match status" value="1"/>
</dbReference>
<dbReference type="PANTHER" id="PTHR30069">
    <property type="entry name" value="TONB-DEPENDENT OUTER MEMBRANE RECEPTOR"/>
    <property type="match status" value="1"/>
</dbReference>
<evidence type="ECO:0000256" key="9">
    <source>
        <dbReference type="RuleBase" id="RU003357"/>
    </source>
</evidence>
<dbReference type="InterPro" id="IPR000531">
    <property type="entry name" value="Beta-barrel_TonB"/>
</dbReference>
<dbReference type="InterPro" id="IPR039426">
    <property type="entry name" value="TonB-dep_rcpt-like"/>
</dbReference>
<evidence type="ECO:0000256" key="4">
    <source>
        <dbReference type="ARBA" id="ARBA00022692"/>
    </source>
</evidence>
<evidence type="ECO:0000256" key="6">
    <source>
        <dbReference type="ARBA" id="ARBA00023136"/>
    </source>
</evidence>
<dbReference type="PANTHER" id="PTHR30069:SF57">
    <property type="entry name" value="TONB-DEPENDENT RECEPTOR"/>
    <property type="match status" value="1"/>
</dbReference>
<evidence type="ECO:0000256" key="2">
    <source>
        <dbReference type="ARBA" id="ARBA00022448"/>
    </source>
</evidence>
<comment type="similarity">
    <text evidence="8 9">Belongs to the TonB-dependent receptor family.</text>
</comment>
<proteinExistence type="inferred from homology"/>
<evidence type="ECO:0000256" key="7">
    <source>
        <dbReference type="ARBA" id="ARBA00023237"/>
    </source>
</evidence>
<dbReference type="InterPro" id="IPR008969">
    <property type="entry name" value="CarboxyPept-like_regulatory"/>
</dbReference>
<dbReference type="Gene3D" id="2.60.40.1120">
    <property type="entry name" value="Carboxypeptidase-like, regulatory domain"/>
    <property type="match status" value="1"/>
</dbReference>
<evidence type="ECO:0000259" key="12">
    <source>
        <dbReference type="Pfam" id="PF07715"/>
    </source>
</evidence>
<gene>
    <name evidence="13" type="ORF">GJJ64_14010</name>
</gene>
<keyword evidence="3 8" id="KW-1134">Transmembrane beta strand</keyword>
<evidence type="ECO:0000256" key="1">
    <source>
        <dbReference type="ARBA" id="ARBA00004571"/>
    </source>
</evidence>
<keyword evidence="4 8" id="KW-0812">Transmembrane</keyword>
<keyword evidence="6 8" id="KW-0472">Membrane</keyword>
<dbReference type="AlphaFoldDB" id="A0A7K0FQR3"/>
<organism evidence="13 14">
    <name type="scientific">Pedobacter puniceum</name>
    <dbReference type="NCBI Taxonomy" id="2666136"/>
    <lineage>
        <taxon>Bacteria</taxon>
        <taxon>Pseudomonadati</taxon>
        <taxon>Bacteroidota</taxon>
        <taxon>Sphingobacteriia</taxon>
        <taxon>Sphingobacteriales</taxon>
        <taxon>Sphingobacteriaceae</taxon>
        <taxon>Pedobacter</taxon>
    </lineage>
</organism>
<evidence type="ECO:0000313" key="13">
    <source>
        <dbReference type="EMBL" id="MRX48309.1"/>
    </source>
</evidence>
<dbReference type="RefSeq" id="WP_154288399.1">
    <property type="nucleotide sequence ID" value="NZ_WKJI01000004.1"/>
</dbReference>
<dbReference type="SUPFAM" id="SSF56935">
    <property type="entry name" value="Porins"/>
    <property type="match status" value="1"/>
</dbReference>
<comment type="subcellular location">
    <subcellularLocation>
        <location evidence="1 8">Cell outer membrane</location>
        <topology evidence="1 8">Multi-pass membrane protein</topology>
    </subcellularLocation>
</comment>
<dbReference type="GO" id="GO:0015344">
    <property type="term" value="F:siderophore uptake transmembrane transporter activity"/>
    <property type="evidence" value="ECO:0007669"/>
    <property type="project" value="TreeGrafter"/>
</dbReference>
<name>A0A7K0FQR3_9SPHI</name>
<dbReference type="InterPro" id="IPR012910">
    <property type="entry name" value="Plug_dom"/>
</dbReference>
<dbReference type="Gene3D" id="2.170.130.10">
    <property type="entry name" value="TonB-dependent receptor, plug domain"/>
    <property type="match status" value="1"/>
</dbReference>
<dbReference type="Proteomes" id="UP000462931">
    <property type="component" value="Unassembled WGS sequence"/>
</dbReference>
<feature type="domain" description="TonB-dependent receptor plug" evidence="12">
    <location>
        <begin position="117"/>
        <end position="223"/>
    </location>
</feature>
<dbReference type="Pfam" id="PF13715">
    <property type="entry name" value="CarbopepD_reg_2"/>
    <property type="match status" value="1"/>
</dbReference>
<dbReference type="SUPFAM" id="SSF49464">
    <property type="entry name" value="Carboxypeptidase regulatory domain-like"/>
    <property type="match status" value="1"/>
</dbReference>
<dbReference type="GO" id="GO:0009279">
    <property type="term" value="C:cell outer membrane"/>
    <property type="evidence" value="ECO:0007669"/>
    <property type="project" value="UniProtKB-SubCell"/>
</dbReference>
<evidence type="ECO:0000256" key="3">
    <source>
        <dbReference type="ARBA" id="ARBA00022452"/>
    </source>
</evidence>
<accession>A0A7K0FQR3</accession>
<feature type="chain" id="PRO_5029466664" evidence="10">
    <location>
        <begin position="19"/>
        <end position="782"/>
    </location>
</feature>
<dbReference type="Pfam" id="PF07715">
    <property type="entry name" value="Plug"/>
    <property type="match status" value="1"/>
</dbReference>
<keyword evidence="13" id="KW-0675">Receptor</keyword>
<dbReference type="InterPro" id="IPR036942">
    <property type="entry name" value="Beta-barrel_TonB_sf"/>
</dbReference>
<protein>
    <submittedName>
        <fullName evidence="13">TonB-dependent receptor</fullName>
    </submittedName>
</protein>
<evidence type="ECO:0000256" key="10">
    <source>
        <dbReference type="SAM" id="SignalP"/>
    </source>
</evidence>
<keyword evidence="2 8" id="KW-0813">Transport</keyword>
<evidence type="ECO:0000256" key="8">
    <source>
        <dbReference type="PROSITE-ProRule" id="PRU01360"/>
    </source>
</evidence>
<keyword evidence="10" id="KW-0732">Signal</keyword>
<evidence type="ECO:0000259" key="11">
    <source>
        <dbReference type="Pfam" id="PF00593"/>
    </source>
</evidence>
<dbReference type="EMBL" id="WKJI01000004">
    <property type="protein sequence ID" value="MRX48309.1"/>
    <property type="molecule type" value="Genomic_DNA"/>
</dbReference>